<dbReference type="Pfam" id="PF00855">
    <property type="entry name" value="PWWP"/>
    <property type="match status" value="3"/>
</dbReference>
<keyword evidence="3" id="KW-1185">Reference proteome</keyword>
<dbReference type="Proteomes" id="UP000631114">
    <property type="component" value="Unassembled WGS sequence"/>
</dbReference>
<organism evidence="2 3">
    <name type="scientific">Coptis chinensis</name>
    <dbReference type="NCBI Taxonomy" id="261450"/>
    <lineage>
        <taxon>Eukaryota</taxon>
        <taxon>Viridiplantae</taxon>
        <taxon>Streptophyta</taxon>
        <taxon>Embryophyta</taxon>
        <taxon>Tracheophyta</taxon>
        <taxon>Spermatophyta</taxon>
        <taxon>Magnoliopsida</taxon>
        <taxon>Ranunculales</taxon>
        <taxon>Ranunculaceae</taxon>
        <taxon>Coptidoideae</taxon>
        <taxon>Coptis</taxon>
    </lineage>
</organism>
<feature type="non-terminal residue" evidence="2">
    <location>
        <position position="2287"/>
    </location>
</feature>
<dbReference type="EMBL" id="JADFTS010000009">
    <property type="protein sequence ID" value="KAF9590059.1"/>
    <property type="molecule type" value="Genomic_DNA"/>
</dbReference>
<accession>A0A835H0D7</accession>
<dbReference type="InterPro" id="IPR000313">
    <property type="entry name" value="PWWP_dom"/>
</dbReference>
<sequence length="2287" mass="252932">MFLTFLCHTEIHPTRRKRMKLCSVRVDGLHTESISKRDKGLSDFIDLESAPGFEGPISFKPNDLQPFAAAHSDAFSILNLKEELDRGVYGSVTKDIEDFCARRKKLLQSLSNCTVPQSADGQTSHMAASYPPAVVDSESVCNSSAERVNGYQNPTSSSVVILDSDEEESKEQTRTAQAPGLKDFAYFYVYEASSNHQEVVLKKPLDEDPQKDSADAIGNIVEVGKECDHSFLIETDEGYVCQACGIIRLLFDYQREEGSKTTWTYMSEPQSTKETKQGASALVEYLENPSISVSDSSVEVEVEVAVSVSVADVVVRVSDGGEALVEQLVAESSDVRAEGDLNDEAAVEVTVSVADVVVRASDGGEALVEQLVAESSDVRAEGDLNDEAALADAFLPKEITVSKGEKVQNKVESVIEAVIAEAVAKEIEAVVAAEVMLDKEWVLESEDKVFGVSNTHGKSTCLIQNKRLKDKPIGESRGAGVCMKKCVPVDSSKLQIVHGHSRAVHSCASLNEISPTTLLMSFTDSGCIPSILNLNKIFRRFGPLKESETEVLKHMSSAKVVFKKRSDAEVAFGSAAKFKIFGPGSMVKEGAPQSRRKFEQITPTELHPWNHKRMKVLSEGEDMHADANYKRNKSRPSFTDSEASTVFESPIAIKSNILQNFTAAKSDPFSVPNLMKKLDREIYGSVTKDIEELCARRNEMLQTLSERHRRDSESVDGETGHLAFKDSYDLEDDCFSSNLQAVEYCEDSLYYQENVLSVPFDTVASNLLPKVTVGTEVIGLCPQYSQVKDDSNHVTVSGGILGADNLFSEVQLAEDYHLEGEEWKIEAEGGHVAFVEVNNIEKQALYEDSLKPETSSTREQAAGYTIASEKEGEFSFSNLVWAKVKSHPWWPGQIIDSSDASEQALKCKKKDCFLVAYFGGPTFSWLEASSLNHFRTHFSHMEKQRNSEAFRTAVNCALDEVGRRAELGMICSCMPKEAYAKFKSQIINNDGIREEARIRDGLDKLQSVISFEPDKVLKTIKALASNPCAEADRVVLKIAQLQLSAFNRFNCYRQPEFHIHGGFFEEDVNSFLSGDRNHSHEMIDYEAPLSDGITRSVGVLGENNLFSEVQLAKFHSSEDEERNIGVETVHAGVVQVNNIQTQLVVYADVLKPETTRGREHAASYALAPGENAEFSVSDLVWAKVKCHPWWPGQIIACSDASEQALKCKKKESFLVAYFGHPTFSWIEPSLLYHFQTHFSYMEKQRNSKAFHTAVNYALDEICRRAELGMVCSCLPKEAYAELKSQVLDNTGIREEARIRVGLDNSQSASSFDPDKLLEYIKALALTPCGGADRVELKIAQAQLLAFNRLKQCCRLPEFRVCGGLLVKKINSSLVGEPEAQVSINDEQALSEKAKLRTAESSSCNHKDGSVGGHKKRRLSEFIAMNKASSYLGTSGVQGTDIIDRFDCSPHILVESDKSIITLPNEDSSPKKMLSQLCLAAQGPMKGCNLTALADFFTNFRNSVRKLPVQQSTMSEEIAHNFDITNNLTVVYSSKGQWQKEALNVTPQSRKLDKITPTELRPLKTYKRKKVSRVGKDFSTVHLLNGLHAEPNEESAMCIPDFVDSERPAVFESSTALSNADQTFTAANSDLYSDSYLKYQLDRHVYGSVTKEIGDLRARRNELLQTLSKCRLKSSLVAMLDSEDKDNANQIETTEAPICKLQVLNTEDLLSEEVQCFEYDCQNHASRSVAILDSDDKDNANQSGNTEALICKLGVLNTEDLLSDEEVLCFDEEDNANQIGTTEALICSLEVLKSEDRLSNEDVHCSGCTNVHSANDCQNHASSLVVILGSDEEDNANQIGTTEAPVFNLGSDGTHGDHSKQHNNNMYVITETVPRCILDVNRMNSLHDQQVVMNERPLDTVDSDLLPKITDETQVINLCALNSELEDGNDRDTISVGLLGEDNFFSEVQLAEGHCSEDEVWKIGVEGVHVGFQVNSSGKQAIYLDALKPETSCGREQAASYTMVPEKEGEFSVTDLVWAKVKSHPWWPGQIIDSSDASDQALKLKKKDKFLVAYFGDSTFSWVEASSLNHFRTHFSVMEKQRKFGAFVTAVDNALDEVYRRAAVGLVCSCVPKEAYANLKYQIIDSAGIREEAIVRDGLNNSQIATSFEPDKLLEYIKVLASNPRGGANRVELQIAQAQLLTFNCLKWNFRLPKFHVRGGLLVDEASSYLVTSDTSGVEGIEKNDGIDCSPYIPIPVGSYRGTITLPNEDSSPKELLSLLCQAAKGPLEAHNLTPVIGFFTDFRISAW</sequence>
<proteinExistence type="predicted"/>
<gene>
    <name evidence="2" type="ORF">IFM89_030371</name>
</gene>
<feature type="domain" description="PWWP" evidence="1">
    <location>
        <begin position="1176"/>
        <end position="1226"/>
    </location>
</feature>
<dbReference type="PANTHER" id="PTHR42851:SF4">
    <property type="entry name" value="PWWP DOMAIN-CONTAINING PROTEIN"/>
    <property type="match status" value="1"/>
</dbReference>
<comment type="caution">
    <text evidence="2">The sequence shown here is derived from an EMBL/GenBank/DDBJ whole genome shotgun (WGS) entry which is preliminary data.</text>
</comment>
<dbReference type="PANTHER" id="PTHR42851">
    <property type="entry name" value="ALDOLASE-RELATED"/>
    <property type="match status" value="1"/>
</dbReference>
<reference evidence="2 3" key="1">
    <citation type="submission" date="2020-10" db="EMBL/GenBank/DDBJ databases">
        <title>The Coptis chinensis genome and diversification of protoberbering-type alkaloids.</title>
        <authorList>
            <person name="Wang B."/>
            <person name="Shu S."/>
            <person name="Song C."/>
            <person name="Liu Y."/>
        </authorList>
    </citation>
    <scope>NUCLEOTIDE SEQUENCE [LARGE SCALE GENOMIC DNA]</scope>
    <source>
        <strain evidence="2">HL-2020</strain>
        <tissue evidence="2">Leaf</tissue>
    </source>
</reference>
<dbReference type="SUPFAM" id="SSF63748">
    <property type="entry name" value="Tudor/PWWP/MBT"/>
    <property type="match status" value="3"/>
</dbReference>
<evidence type="ECO:0000313" key="3">
    <source>
        <dbReference type="Proteomes" id="UP000631114"/>
    </source>
</evidence>
<protein>
    <recommendedName>
        <fullName evidence="1">PWWP domain-containing protein</fullName>
    </recommendedName>
</protein>
<evidence type="ECO:0000259" key="1">
    <source>
        <dbReference type="PROSITE" id="PS50812"/>
    </source>
</evidence>
<dbReference type="CDD" id="cd05162">
    <property type="entry name" value="PWWP"/>
    <property type="match status" value="3"/>
</dbReference>
<dbReference type="SMART" id="SM00293">
    <property type="entry name" value="PWWP"/>
    <property type="match status" value="3"/>
</dbReference>
<evidence type="ECO:0000313" key="2">
    <source>
        <dbReference type="EMBL" id="KAF9590059.1"/>
    </source>
</evidence>
<dbReference type="InterPro" id="IPR053063">
    <property type="entry name" value="PWWP_domain_containing_PDP"/>
</dbReference>
<dbReference type="Gene3D" id="2.30.30.140">
    <property type="match status" value="3"/>
</dbReference>
<name>A0A835H0D7_9MAGN</name>
<feature type="domain" description="PWWP" evidence="1">
    <location>
        <begin position="2012"/>
        <end position="2062"/>
    </location>
</feature>
<feature type="domain" description="PWWP" evidence="1">
    <location>
        <begin position="876"/>
        <end position="926"/>
    </location>
</feature>
<dbReference type="PROSITE" id="PS50812">
    <property type="entry name" value="PWWP"/>
    <property type="match status" value="3"/>
</dbReference>
<dbReference type="OrthoDB" id="62853at2759"/>